<dbReference type="InterPro" id="IPR036576">
    <property type="entry name" value="WRKY_dom_sf"/>
</dbReference>
<dbReference type="Proteomes" id="UP000655225">
    <property type="component" value="Unassembled WGS sequence"/>
</dbReference>
<gene>
    <name evidence="7" type="ORF">HHK36_009371</name>
</gene>
<keyword evidence="8" id="KW-1185">Reference proteome</keyword>
<keyword evidence="2" id="KW-0805">Transcription regulation</keyword>
<dbReference type="FunFam" id="2.20.25.80:FF:000003">
    <property type="entry name" value="WRKY transcription factor 57"/>
    <property type="match status" value="1"/>
</dbReference>
<dbReference type="PANTHER" id="PTHR31221:SF283">
    <property type="entry name" value="WRKY DOMAIN-CONTAINING PROTEIN"/>
    <property type="match status" value="1"/>
</dbReference>
<name>A0A834ZDA3_TETSI</name>
<dbReference type="SMART" id="SM00774">
    <property type="entry name" value="WRKY"/>
    <property type="match status" value="1"/>
</dbReference>
<dbReference type="PANTHER" id="PTHR31221">
    <property type="entry name" value="WRKY TRANSCRIPTION FACTOR PROTEIN 1-RELATED"/>
    <property type="match status" value="1"/>
</dbReference>
<dbReference type="EMBL" id="JABCRI010000006">
    <property type="protein sequence ID" value="KAF8404486.1"/>
    <property type="molecule type" value="Genomic_DNA"/>
</dbReference>
<dbReference type="OrthoDB" id="693960at2759"/>
<protein>
    <recommendedName>
        <fullName evidence="6">WRKY domain-containing protein</fullName>
    </recommendedName>
</protein>
<dbReference type="GO" id="GO:0003700">
    <property type="term" value="F:DNA-binding transcription factor activity"/>
    <property type="evidence" value="ECO:0007669"/>
    <property type="project" value="InterPro"/>
</dbReference>
<dbReference type="AlphaFoldDB" id="A0A834ZDA3"/>
<keyword evidence="4" id="KW-0804">Transcription</keyword>
<dbReference type="PROSITE" id="PS50811">
    <property type="entry name" value="WRKY"/>
    <property type="match status" value="1"/>
</dbReference>
<evidence type="ECO:0000313" key="7">
    <source>
        <dbReference type="EMBL" id="KAF8404486.1"/>
    </source>
</evidence>
<evidence type="ECO:0000256" key="1">
    <source>
        <dbReference type="ARBA" id="ARBA00004123"/>
    </source>
</evidence>
<dbReference type="OMA" id="HSFVITT"/>
<feature type="domain" description="WRKY" evidence="6">
    <location>
        <begin position="86"/>
        <end position="151"/>
    </location>
</feature>
<dbReference type="SUPFAM" id="SSF118290">
    <property type="entry name" value="WRKY DNA-binding domain"/>
    <property type="match status" value="1"/>
</dbReference>
<sequence>MENTDQVHFQLSDYLMLDDDASEEDSRSSIIGGCPSQSPITLQKVAGDSVHEHTGATTPRSSHMKCKGGKKMKMDVGFRIAFRTKSELEIMDDGFKWRKYGKKSVKNSSNPRNYYRCSSGGCTVKKRVERDNEDPSYVITSYVGIHNHESPCVLYYNQIPLMVPDGWSLQSSHSSCNPHSIA</sequence>
<dbReference type="GO" id="GO:0005634">
    <property type="term" value="C:nucleus"/>
    <property type="evidence" value="ECO:0007669"/>
    <property type="project" value="UniProtKB-SubCell"/>
</dbReference>
<reference evidence="7 8" key="1">
    <citation type="submission" date="2020-04" db="EMBL/GenBank/DDBJ databases">
        <title>Plant Genome Project.</title>
        <authorList>
            <person name="Zhang R.-G."/>
        </authorList>
    </citation>
    <scope>NUCLEOTIDE SEQUENCE [LARGE SCALE GENOMIC DNA]</scope>
    <source>
        <strain evidence="7">YNK0</strain>
        <tissue evidence="7">Leaf</tissue>
    </source>
</reference>
<evidence type="ECO:0000313" key="8">
    <source>
        <dbReference type="Proteomes" id="UP000655225"/>
    </source>
</evidence>
<keyword evidence="5" id="KW-0539">Nucleus</keyword>
<keyword evidence="3" id="KW-0238">DNA-binding</keyword>
<evidence type="ECO:0000256" key="5">
    <source>
        <dbReference type="ARBA" id="ARBA00023242"/>
    </source>
</evidence>
<comment type="caution">
    <text evidence="7">The sequence shown here is derived from an EMBL/GenBank/DDBJ whole genome shotgun (WGS) entry which is preliminary data.</text>
</comment>
<evidence type="ECO:0000256" key="3">
    <source>
        <dbReference type="ARBA" id="ARBA00023125"/>
    </source>
</evidence>
<organism evidence="7 8">
    <name type="scientific">Tetracentron sinense</name>
    <name type="common">Spur-leaf</name>
    <dbReference type="NCBI Taxonomy" id="13715"/>
    <lineage>
        <taxon>Eukaryota</taxon>
        <taxon>Viridiplantae</taxon>
        <taxon>Streptophyta</taxon>
        <taxon>Embryophyta</taxon>
        <taxon>Tracheophyta</taxon>
        <taxon>Spermatophyta</taxon>
        <taxon>Magnoliopsida</taxon>
        <taxon>Trochodendrales</taxon>
        <taxon>Trochodendraceae</taxon>
        <taxon>Tetracentron</taxon>
    </lineage>
</organism>
<accession>A0A834ZDA3</accession>
<dbReference type="InterPro" id="IPR044810">
    <property type="entry name" value="WRKY_plant"/>
</dbReference>
<comment type="subcellular location">
    <subcellularLocation>
        <location evidence="1">Nucleus</location>
    </subcellularLocation>
</comment>
<evidence type="ECO:0000256" key="2">
    <source>
        <dbReference type="ARBA" id="ARBA00023015"/>
    </source>
</evidence>
<evidence type="ECO:0000259" key="6">
    <source>
        <dbReference type="PROSITE" id="PS50811"/>
    </source>
</evidence>
<proteinExistence type="predicted"/>
<dbReference type="InterPro" id="IPR003657">
    <property type="entry name" value="WRKY_dom"/>
</dbReference>
<evidence type="ECO:0000256" key="4">
    <source>
        <dbReference type="ARBA" id="ARBA00023163"/>
    </source>
</evidence>
<dbReference type="Pfam" id="PF03106">
    <property type="entry name" value="WRKY"/>
    <property type="match status" value="1"/>
</dbReference>
<dbReference type="GO" id="GO:0043565">
    <property type="term" value="F:sequence-specific DNA binding"/>
    <property type="evidence" value="ECO:0007669"/>
    <property type="project" value="InterPro"/>
</dbReference>
<dbReference type="Gene3D" id="2.20.25.80">
    <property type="entry name" value="WRKY domain"/>
    <property type="match status" value="1"/>
</dbReference>